<sequence length="344" mass="38405">MCYYNNICVLYVPEVAVALVQEKDGLPIPQCFLNMIQSRELDEFLAGLLLYLSCHLEKRALEERPKALMTEQSVMEKQVMAETSAKVELAKKHLGFCYSALVLGLGLSQQHHMVCGRTRVSSTYRDRHLYEDLKGIQAEIGHLFRSDLFNPALRAQGKEPEGEQEELQTTQKEGQSETKGPRQAVLNNRKSQRGPALSSIVTQRSPIMVSLLPSPREKAPHLFQTFFSHKQQPATLSDSEALMEELRQQLASLNFGILGKPLSQFSYTTLVPHGDKNEVEEEGDEDSSGDDCECDSEGHRAQVRDSRASFTGPRSTTADKYSSFSRANTVASRTTTEALSSDTE</sequence>
<dbReference type="PANTHER" id="PTHR21055:SF3">
    <property type="entry name" value="PROTEIN PHOSPHATASE 1 REGULATORY SUBUNIT 36"/>
    <property type="match status" value="1"/>
</dbReference>
<reference evidence="2" key="1">
    <citation type="submission" date="2023-03" db="EMBL/GenBank/DDBJ databases">
        <title>Electrophorus voltai genome.</title>
        <authorList>
            <person name="Bian C."/>
        </authorList>
    </citation>
    <scope>NUCLEOTIDE SEQUENCE</scope>
    <source>
        <strain evidence="2">CB-2022</strain>
        <tissue evidence="2">Muscle</tissue>
    </source>
</reference>
<comment type="caution">
    <text evidence="2">The sequence shown here is derived from an EMBL/GenBank/DDBJ whole genome shotgun (WGS) entry which is preliminary data.</text>
</comment>
<dbReference type="GO" id="GO:0019902">
    <property type="term" value="F:phosphatase binding"/>
    <property type="evidence" value="ECO:0007669"/>
    <property type="project" value="InterPro"/>
</dbReference>
<feature type="region of interest" description="Disordered" evidence="1">
    <location>
        <begin position="156"/>
        <end position="200"/>
    </location>
</feature>
<keyword evidence="3" id="KW-1185">Reference proteome</keyword>
<accession>A0AAD9E4W0</accession>
<dbReference type="Pfam" id="PF14895">
    <property type="entry name" value="PPPI_inhib"/>
    <property type="match status" value="1"/>
</dbReference>
<evidence type="ECO:0000313" key="2">
    <source>
        <dbReference type="EMBL" id="KAK1805156.1"/>
    </source>
</evidence>
<organism evidence="2 3">
    <name type="scientific">Electrophorus voltai</name>
    <dbReference type="NCBI Taxonomy" id="2609070"/>
    <lineage>
        <taxon>Eukaryota</taxon>
        <taxon>Metazoa</taxon>
        <taxon>Chordata</taxon>
        <taxon>Craniata</taxon>
        <taxon>Vertebrata</taxon>
        <taxon>Euteleostomi</taxon>
        <taxon>Actinopterygii</taxon>
        <taxon>Neopterygii</taxon>
        <taxon>Teleostei</taxon>
        <taxon>Ostariophysi</taxon>
        <taxon>Gymnotiformes</taxon>
        <taxon>Gymnotoidei</taxon>
        <taxon>Gymnotidae</taxon>
        <taxon>Electrophorus</taxon>
    </lineage>
</organism>
<feature type="compositionally biased region" description="Polar residues" evidence="1">
    <location>
        <begin position="308"/>
        <end position="344"/>
    </location>
</feature>
<feature type="compositionally biased region" description="Basic and acidic residues" evidence="1">
    <location>
        <begin position="296"/>
        <end position="307"/>
    </location>
</feature>
<feature type="region of interest" description="Disordered" evidence="1">
    <location>
        <begin position="276"/>
        <end position="344"/>
    </location>
</feature>
<dbReference type="AlphaFoldDB" id="A0AAD9E4W0"/>
<dbReference type="EMBL" id="JAROKS010000003">
    <property type="protein sequence ID" value="KAK1805156.1"/>
    <property type="molecule type" value="Genomic_DNA"/>
</dbReference>
<evidence type="ECO:0000313" key="3">
    <source>
        <dbReference type="Proteomes" id="UP001239994"/>
    </source>
</evidence>
<name>A0AAD9E4W0_9TELE</name>
<dbReference type="PANTHER" id="PTHR21055">
    <property type="entry name" value="PROTEIN PHOSPHATASE 1 REGULATORY SUBUNIT 36"/>
    <property type="match status" value="1"/>
</dbReference>
<dbReference type="Proteomes" id="UP001239994">
    <property type="component" value="Unassembled WGS sequence"/>
</dbReference>
<feature type="compositionally biased region" description="Acidic residues" evidence="1">
    <location>
        <begin position="278"/>
        <end position="295"/>
    </location>
</feature>
<proteinExistence type="predicted"/>
<gene>
    <name evidence="2" type="ORF">P4O66_019511</name>
</gene>
<protein>
    <submittedName>
        <fullName evidence="2">Uncharacterized protein</fullName>
    </submittedName>
</protein>
<evidence type="ECO:0000256" key="1">
    <source>
        <dbReference type="SAM" id="MobiDB-lite"/>
    </source>
</evidence>
<dbReference type="InterPro" id="IPR026142">
    <property type="entry name" value="Pro_pase_1_reg_su_36"/>
</dbReference>